<protein>
    <recommendedName>
        <fullName evidence="4">Queuosine precursor transporter</fullName>
    </recommendedName>
</protein>
<feature type="transmembrane region" description="Helical" evidence="1">
    <location>
        <begin position="80"/>
        <end position="100"/>
    </location>
</feature>
<feature type="transmembrane region" description="Helical" evidence="1">
    <location>
        <begin position="26"/>
        <end position="44"/>
    </location>
</feature>
<reference evidence="2 3" key="1">
    <citation type="submission" date="2017-08" db="EMBL/GenBank/DDBJ databases">
        <title>Reclassification of Bisgaard taxon 37 and 44.</title>
        <authorList>
            <person name="Christensen H."/>
        </authorList>
    </citation>
    <scope>NUCLEOTIDE SEQUENCE [LARGE SCALE GENOMIC DNA]</scope>
    <source>
        <strain evidence="2 3">B96_4</strain>
    </source>
</reference>
<proteinExistence type="predicted"/>
<dbReference type="AlphaFoldDB" id="A0A3A1Y3Y2"/>
<dbReference type="Proteomes" id="UP000266258">
    <property type="component" value="Unassembled WGS sequence"/>
</dbReference>
<feature type="transmembrane region" description="Helical" evidence="1">
    <location>
        <begin position="56"/>
        <end position="74"/>
    </location>
</feature>
<gene>
    <name evidence="2" type="ORF">CJP74_02915</name>
</gene>
<evidence type="ECO:0000256" key="1">
    <source>
        <dbReference type="SAM" id="Phobius"/>
    </source>
</evidence>
<dbReference type="OrthoDB" id="68227at2"/>
<keyword evidence="1" id="KW-1133">Transmembrane helix</keyword>
<evidence type="ECO:0000313" key="3">
    <source>
        <dbReference type="Proteomes" id="UP000266258"/>
    </source>
</evidence>
<organism evidence="2 3">
    <name type="scientific">Psittacicella melopsittaci</name>
    <dbReference type="NCBI Taxonomy" id="2028576"/>
    <lineage>
        <taxon>Bacteria</taxon>
        <taxon>Pseudomonadati</taxon>
        <taxon>Pseudomonadota</taxon>
        <taxon>Gammaproteobacteria</taxon>
        <taxon>Pasteurellales</taxon>
        <taxon>Psittacicellaceae</taxon>
        <taxon>Psittacicella</taxon>
    </lineage>
</organism>
<accession>A0A3A1Y3Y2</accession>
<keyword evidence="1" id="KW-0812">Transmembrane</keyword>
<dbReference type="RefSeq" id="WP_119496778.1">
    <property type="nucleotide sequence ID" value="NZ_NRJH01000023.1"/>
</dbReference>
<keyword evidence="3" id="KW-1185">Reference proteome</keyword>
<evidence type="ECO:0000313" key="2">
    <source>
        <dbReference type="EMBL" id="RIY32953.1"/>
    </source>
</evidence>
<dbReference type="Pfam" id="PF02592">
    <property type="entry name" value="Vut_1"/>
    <property type="match status" value="1"/>
</dbReference>
<keyword evidence="1" id="KW-0472">Membrane</keyword>
<feature type="transmembrane region" description="Helical" evidence="1">
    <location>
        <begin position="112"/>
        <end position="134"/>
    </location>
</feature>
<feature type="transmembrane region" description="Helical" evidence="1">
    <location>
        <begin position="146"/>
        <end position="169"/>
    </location>
</feature>
<dbReference type="InterPro" id="IPR003744">
    <property type="entry name" value="YhhQ"/>
</dbReference>
<dbReference type="PANTHER" id="PTHR34300:SF2">
    <property type="entry name" value="QUEUOSINE PRECURSOR TRANSPORTER-RELATED"/>
    <property type="match status" value="1"/>
</dbReference>
<dbReference type="PANTHER" id="PTHR34300">
    <property type="entry name" value="QUEUOSINE PRECURSOR TRANSPORTER-RELATED"/>
    <property type="match status" value="1"/>
</dbReference>
<dbReference type="EMBL" id="NRJH01000023">
    <property type="protein sequence ID" value="RIY32953.1"/>
    <property type="molecule type" value="Genomic_DNA"/>
</dbReference>
<evidence type="ECO:0008006" key="4">
    <source>
        <dbReference type="Google" id="ProtNLM"/>
    </source>
</evidence>
<name>A0A3A1Y3Y2_9GAMM</name>
<comment type="caution">
    <text evidence="2">The sequence shown here is derived from an EMBL/GenBank/DDBJ whole genome shotgun (WGS) entry which is preliminary data.</text>
</comment>
<sequence>MKYFWISSYVLSVLFANITLNQFIPLPLYGQLSVGTLFFAFIFTLRDRIHGYGIRYVVLAISLALVVTVAYSIFDNIEPRFIIASFLSIAAGEFADTIVFQNLKRNNWLVRCLTSNVISVPLDSFLFTMLAFWGNPEFPFSFMLQIIYADVLTKYVIAASIAFPIYFFGKNTLLAHHYRKEEHVQN</sequence>